<keyword evidence="2 7" id="KW-0436">Ligase</keyword>
<feature type="binding site" evidence="7">
    <location>
        <position position="262"/>
    </location>
    <ligand>
        <name>ATP</name>
        <dbReference type="ChEBI" id="CHEBI:30616"/>
    </ligand>
</feature>
<keyword evidence="7" id="KW-0963">Cytoplasm</keyword>
<dbReference type="Gene3D" id="3.90.800.10">
    <property type="entry name" value="Glutamyl-tRNA Synthetase, Domain 3"/>
    <property type="match status" value="1"/>
</dbReference>
<evidence type="ECO:0000256" key="5">
    <source>
        <dbReference type="ARBA" id="ARBA00022917"/>
    </source>
</evidence>
<keyword evidence="5 7" id="KW-0648">Protein biosynthesis</keyword>
<dbReference type="InterPro" id="IPR004527">
    <property type="entry name" value="Glu-tRNA-ligase_bac/mito"/>
</dbReference>
<dbReference type="PANTHER" id="PTHR43311">
    <property type="entry name" value="GLUTAMATE--TRNA LIGASE"/>
    <property type="match status" value="1"/>
</dbReference>
<gene>
    <name evidence="7 10" type="primary">gltX</name>
    <name evidence="10" type="ORF">OK344_12540</name>
</gene>
<dbReference type="PROSITE" id="PS00178">
    <property type="entry name" value="AA_TRNA_LIGASE_I"/>
    <property type="match status" value="1"/>
</dbReference>
<feature type="domain" description="Aminoacyl-tRNA synthetase class I anticodon-binding" evidence="9">
    <location>
        <begin position="370"/>
        <end position="499"/>
    </location>
</feature>
<evidence type="ECO:0000256" key="1">
    <source>
        <dbReference type="ARBA" id="ARBA00007894"/>
    </source>
</evidence>
<dbReference type="PRINTS" id="PR00987">
    <property type="entry name" value="TRNASYNTHGLU"/>
</dbReference>
<keyword evidence="4 7" id="KW-0067">ATP-binding</keyword>
<dbReference type="Gene3D" id="1.10.10.350">
    <property type="match status" value="1"/>
</dbReference>
<dbReference type="SUPFAM" id="SSF52374">
    <property type="entry name" value="Nucleotidylyl transferase"/>
    <property type="match status" value="1"/>
</dbReference>
<dbReference type="Gene3D" id="3.40.50.620">
    <property type="entry name" value="HUPs"/>
    <property type="match status" value="1"/>
</dbReference>
<dbReference type="InterPro" id="IPR045462">
    <property type="entry name" value="aa-tRNA-synth_I_cd-bd"/>
</dbReference>
<keyword evidence="6 7" id="KW-0030">Aminoacyl-tRNA synthetase</keyword>
<evidence type="ECO:0000259" key="8">
    <source>
        <dbReference type="Pfam" id="PF00749"/>
    </source>
</evidence>
<evidence type="ECO:0000256" key="6">
    <source>
        <dbReference type="ARBA" id="ARBA00023146"/>
    </source>
</evidence>
<sequence length="504" mass="57822">MSKVRVRFAPSPTGPLHLGGVRTALYDYLFAKNQGGEFVLRIEDTDTARYVEGAEDYIMEALEWCGIIPDESPKHGGKFAPYRQSERREIYDKHLAEILKTDYAYLAFDTPEELDAIRKEYEENGEVFAYNYITRNRLKNSLTLSKDEVERLLAENVPYVVRFKMPIDRILNLEDIIRGKSSVNTNTLDDKVLVKNDGMPTYHFANIIDDHEMKITHVIRGEEWLPSLGLHYLLYEAMGWERPQFAHLSLILKPEGKGKLSKRDGDKFGFPVFPLNFRDPQTGVVSKGYREEGYLPEAFINMVALLGWSPANDREILSLEEMTKEFDLHKVHKAGARFSKEKAEWFNHEYLKLTSDQEALVLFKKVEDINLSHLDDDQLLKIISLMKERATFIKDIYTDGKFFFEAPSSYDEKAVKKAWNEQTSSLMNDFAEALHGTEIFEAENLRHIIHDFAETRGLGMGKVMMPLRLALVGELKGPDVPDILQVLGKEESVGRIKNAVNNIS</sequence>
<comment type="similarity">
    <text evidence="1 7">Belongs to the class-I aminoacyl-tRNA synthetase family. Glutamate--tRNA ligase type 1 subfamily.</text>
</comment>
<dbReference type="EC" id="6.1.1.17" evidence="7"/>
<dbReference type="NCBIfam" id="TIGR00464">
    <property type="entry name" value="gltX_bact"/>
    <property type="match status" value="1"/>
</dbReference>
<evidence type="ECO:0000256" key="4">
    <source>
        <dbReference type="ARBA" id="ARBA00022840"/>
    </source>
</evidence>
<comment type="caution">
    <text evidence="10">The sequence shown here is derived from an EMBL/GenBank/DDBJ whole genome shotgun (WGS) entry which is preliminary data.</text>
</comment>
<reference evidence="10 11" key="1">
    <citation type="submission" date="2022-10" db="EMBL/GenBank/DDBJ databases">
        <title>Kaistella sp. BT-6-1-3.</title>
        <authorList>
            <person name="Ai J."/>
            <person name="Deng Z."/>
        </authorList>
    </citation>
    <scope>NUCLEOTIDE SEQUENCE [LARGE SCALE GENOMIC DNA]</scope>
    <source>
        <strain evidence="10 11">BT6-1-3</strain>
    </source>
</reference>
<dbReference type="InterPro" id="IPR008925">
    <property type="entry name" value="aa_tRNA-synth_I_cd-bd_sf"/>
</dbReference>
<evidence type="ECO:0000313" key="11">
    <source>
        <dbReference type="Proteomes" id="UP001209107"/>
    </source>
</evidence>
<dbReference type="InterPro" id="IPR033910">
    <property type="entry name" value="GluRS_core"/>
</dbReference>
<evidence type="ECO:0000259" key="9">
    <source>
        <dbReference type="Pfam" id="PF19269"/>
    </source>
</evidence>
<comment type="catalytic activity">
    <reaction evidence="7">
        <text>tRNA(Glu) + L-glutamate + ATP = L-glutamyl-tRNA(Glu) + AMP + diphosphate</text>
        <dbReference type="Rhea" id="RHEA:23540"/>
        <dbReference type="Rhea" id="RHEA-COMP:9663"/>
        <dbReference type="Rhea" id="RHEA-COMP:9680"/>
        <dbReference type="ChEBI" id="CHEBI:29985"/>
        <dbReference type="ChEBI" id="CHEBI:30616"/>
        <dbReference type="ChEBI" id="CHEBI:33019"/>
        <dbReference type="ChEBI" id="CHEBI:78442"/>
        <dbReference type="ChEBI" id="CHEBI:78520"/>
        <dbReference type="ChEBI" id="CHEBI:456215"/>
        <dbReference type="EC" id="6.1.1.17"/>
    </reaction>
</comment>
<comment type="subcellular location">
    <subcellularLocation>
        <location evidence="7">Cytoplasm</location>
    </subcellularLocation>
</comment>
<dbReference type="InterPro" id="IPR001412">
    <property type="entry name" value="aa-tRNA-synth_I_CS"/>
</dbReference>
<dbReference type="InterPro" id="IPR020061">
    <property type="entry name" value="Glu_tRNA_lig_a-bdl"/>
</dbReference>
<dbReference type="RefSeq" id="WP_265145100.1">
    <property type="nucleotide sequence ID" value="NZ_JAPCHZ010000006.1"/>
</dbReference>
<protein>
    <recommendedName>
        <fullName evidence="7">Glutamate--tRNA ligase</fullName>
        <ecNumber evidence="7">6.1.1.17</ecNumber>
    </recommendedName>
    <alternativeName>
        <fullName evidence="7">Glutamyl-tRNA synthetase</fullName>
        <shortName evidence="7">GluRS</shortName>
    </alternativeName>
</protein>
<evidence type="ECO:0000256" key="2">
    <source>
        <dbReference type="ARBA" id="ARBA00022598"/>
    </source>
</evidence>
<organism evidence="10 11">
    <name type="scientific">Kaistella yananensis</name>
    <dbReference type="NCBI Taxonomy" id="2989820"/>
    <lineage>
        <taxon>Bacteria</taxon>
        <taxon>Pseudomonadati</taxon>
        <taxon>Bacteroidota</taxon>
        <taxon>Flavobacteriia</taxon>
        <taxon>Flavobacteriales</taxon>
        <taxon>Weeksellaceae</taxon>
        <taxon>Chryseobacterium group</taxon>
        <taxon>Kaistella</taxon>
    </lineage>
</organism>
<dbReference type="Pfam" id="PF00749">
    <property type="entry name" value="tRNA-synt_1c"/>
    <property type="match status" value="1"/>
</dbReference>
<dbReference type="InterPro" id="IPR020058">
    <property type="entry name" value="Glu/Gln-tRNA-synth_Ib_cat-dom"/>
</dbReference>
<dbReference type="SUPFAM" id="SSF48163">
    <property type="entry name" value="An anticodon-binding domain of class I aminoacyl-tRNA synthetases"/>
    <property type="match status" value="1"/>
</dbReference>
<name>A0ABT3JQG7_9FLAO</name>
<keyword evidence="11" id="KW-1185">Reference proteome</keyword>
<evidence type="ECO:0000256" key="3">
    <source>
        <dbReference type="ARBA" id="ARBA00022741"/>
    </source>
</evidence>
<dbReference type="Proteomes" id="UP001209107">
    <property type="component" value="Unassembled WGS sequence"/>
</dbReference>
<keyword evidence="3 7" id="KW-0547">Nucleotide-binding</keyword>
<comment type="function">
    <text evidence="7">Catalyzes the attachment of glutamate to tRNA(Glu) in a two-step reaction: glutamate is first activated by ATP to form Glu-AMP and then transferred to the acceptor end of tRNA(Glu).</text>
</comment>
<dbReference type="GO" id="GO:0004818">
    <property type="term" value="F:glutamate-tRNA ligase activity"/>
    <property type="evidence" value="ECO:0007669"/>
    <property type="project" value="UniProtKB-EC"/>
</dbReference>
<dbReference type="HAMAP" id="MF_00022">
    <property type="entry name" value="Glu_tRNA_synth_type1"/>
    <property type="match status" value="1"/>
</dbReference>
<dbReference type="PANTHER" id="PTHR43311:SF2">
    <property type="entry name" value="GLUTAMATE--TRNA LIGASE, MITOCHONDRIAL-RELATED"/>
    <property type="match status" value="1"/>
</dbReference>
<dbReference type="Pfam" id="PF19269">
    <property type="entry name" value="Anticodon_2"/>
    <property type="match status" value="1"/>
</dbReference>
<dbReference type="InterPro" id="IPR020751">
    <property type="entry name" value="aa-tRNA-synth_I_codon-bd_sub2"/>
</dbReference>
<dbReference type="InterPro" id="IPR014729">
    <property type="entry name" value="Rossmann-like_a/b/a_fold"/>
</dbReference>
<dbReference type="InterPro" id="IPR000924">
    <property type="entry name" value="Glu/Gln-tRNA-synth"/>
</dbReference>
<feature type="short sequence motif" description="'KMSKS' region" evidence="7">
    <location>
        <begin position="259"/>
        <end position="263"/>
    </location>
</feature>
<dbReference type="InterPro" id="IPR049940">
    <property type="entry name" value="GluQ/Sye"/>
</dbReference>
<feature type="short sequence motif" description="'HIGH' region" evidence="7">
    <location>
        <begin position="10"/>
        <end position="20"/>
    </location>
</feature>
<proteinExistence type="inferred from homology"/>
<accession>A0ABT3JQG7</accession>
<dbReference type="EMBL" id="JAPCHZ010000006">
    <property type="protein sequence ID" value="MCW4453031.1"/>
    <property type="molecule type" value="Genomic_DNA"/>
</dbReference>
<feature type="domain" description="Glutamyl/glutaminyl-tRNA synthetase class Ib catalytic" evidence="8">
    <location>
        <begin position="3"/>
        <end position="345"/>
    </location>
</feature>
<dbReference type="Gene3D" id="1.10.1160.10">
    <property type="entry name" value="Glutamyl-trna Synthetase, Domain 2"/>
    <property type="match status" value="1"/>
</dbReference>
<evidence type="ECO:0000256" key="7">
    <source>
        <dbReference type="HAMAP-Rule" id="MF_00022"/>
    </source>
</evidence>
<evidence type="ECO:0000313" key="10">
    <source>
        <dbReference type="EMBL" id="MCW4453031.1"/>
    </source>
</evidence>
<comment type="subunit">
    <text evidence="7">Monomer.</text>
</comment>
<dbReference type="CDD" id="cd00808">
    <property type="entry name" value="GluRS_core"/>
    <property type="match status" value="1"/>
</dbReference>
<comment type="caution">
    <text evidence="7">Lacks conserved residue(s) required for the propagation of feature annotation.</text>
</comment>